<evidence type="ECO:0000256" key="2">
    <source>
        <dbReference type="SAM" id="MobiDB-lite"/>
    </source>
</evidence>
<keyword evidence="1" id="KW-0175">Coiled coil</keyword>
<sequence>MLRRNVEANHESVGGLVNGVAAAPLQDGLPNSGIQVGTVNPLSSGGVVATEEQVNVPMNEAIHAVVPGKGQTLPTPSVALEDGSVHSVSASVQQGSSSLTVVRWITRLNEIFLSIKGGFLVQKLGEMRSSIIYELRGCGYLKQDGVTNDPSIKVIQEGFSMRVPNDPTLKDLLEDFGMRGTSNLSRKDLLEDFGARAMRDLNVKVIFEDVRMLQACRGLEVNVVIHLLALRVWLLSRSNKTETFVHAWDWLEVIDGPLRDISDSGSWWWDAVKKRACDSYRIWVASGPYERLAHKPPTAEDLEKGKFSRLSARTAGMLLQAVAETVRAEMAARSITRSPVALLFRLYTMYQPGGESEKAYILQYLVTPPKAQTAVEMVATLRQWERMLLRADNLSIAKPDPSLLVRGLNALVGDVWAKDRDVTFRTQLVKSRLGVDVSPTNYKPCEGIIDNPAGYLYSKCDNRNSTSREEGRTGNPAARSMTTEPEPQPTPPISPTTTGEAASSAGTGEMKEVLRDAAQALKSLMSSGSTATSSSSTLEGLQRQLDELKLKALTVKNEAVELRRARRTPLDVHVEEGVPTLIDSGATHILRQSRDGAEMASATRVSVTLANDEKRDLLQAESGAILSTSAETQPILPMAELVSAGCEISWKKGNFKVVHPVWGELRTTIRGGCPELAQEQAAKLVNEIEDKKLKELKDGVSLLKAKLEHLVHEEKLPWTTYVERYLEGGLAKDLWKALQGSFMKFLSEHMLDPLCQGIQLGEGWNHLKDLPFPRRLRKRMLDSTRWVVHLPVHRDEEQPKAEEYGPDAVVVNVPGELLTKAYVPLLWGAATGRIAAIVGSTPATSAASELQTMRMARALALYVVGRLARPTTRTGFFWTTPMCSSGESSGQLLKEFVKVTGMRESELNLGKFGAPGRKPLITTTNYHLDGLSPRSTSDEGTQDQSLLGWPTALKLKLAKAVRESSFEDRLVALGGSMKAMTPEKWKEHVRSGHYPARRDCLQCVMHGATGHRHARVEHPSLFGLTVDITGPFRTQGEDPGARGDRAKAAKMRYLLVAKFTIPESYVTGEFEPTGSDPLDEEVGSKDLFDEEDKASTGGDDRDPGEAIVEEEPLDAEEESEEADTGAGVGPIPLDVKAPKATYLLFAEPLLNDKGPTIASAIQSIVLYLQSLNIPVLRFHSDRAAQLTARPLVQWLHQQAIRTSTSTPGVPQGNGAAESAVKELKLRTRKTLSTSGLEKPFWPVAAKAVASMQRARVLRQALVGRTVLIKLLMAKLVDAKEYQPDENREMPVLGSTSTKIENPWKVIVEIGVLVWQSLNTIQIMNLTKMIHMDYPLATKVVNLFIQEKLCEHACWSTFSISMHRNLNVKKHRDSHNARDKASYLIPISDFKDGGLWVQLKTGEEVKEEDIVILDGDRGLVKSFQSEEGNKQVIPFDPRRWHAARQWSGNRLVLAVYNVRGLEKINSFDKEIVGRLGFQLSRDSSTVKAPKIRKLLGNEGGEVQEPQQVEVELEPRDAVLHMRMTEQEWNVTSATYGADHFIEGMAERWEQINLVDNDPNSVIPAVIMKDIERDWAQEPRIVLVDDQGEVLHLGRMLGMTTTRVPNFEPGGMSSDWLKVCKVYNAVVNIEEVIVLWIHRRIALHPVELDEPRADGGNPPIPEMDFRGGIPRLAMMYARDANDLMKFVEVAEGETSEEDDVHMMKVTHTVDPGEVLPVVEAWVPAMVAELAAWDKMAAIKRCKGPEAQSMRKDPNVVIVPSKLVFTVKPGLEPGKIRRKVRCVACGNFSGESAEELGDVYSAGATIDLVRICLAEKNAHQGWIAATDDITTAFLRAPIPDLPNGRKYAMEPPKAMIRAGLAEPGELWLATAAVYGFQRSPKWWSEHRNATTATARWRSPNGGEMRIVSCVTDENLQKLVEIDSSERESIVGYILFYVDDTLAVGPPEYVHGFFDWLEATWETSGREVVSKDTTVRFLGLELSMTESGNLKIAQPGYIDELRRKRQVTGFSKVPFMKEWATDEIPENVDTSPELIKIAKKILCYYNATKDAAFVVEPQQEAKLVLHTDASHSPAGTKSISGSLVLWKGVAICWRAANQSLTALSSAEAELIALSEGAQLLRSVKTTLEDMGIRPEMCELRVDATAAIAVASSGGSWRTRHLRLREHWLSELANSDEYQLMHQPGLHQLADGLTKQSTSERVWKLMEAWNFFRGNSSEMNKVTINVAPSDEAAAASTTQATVATTGQESTVATIHMHEGTLCRCIRALIGLGMVAGVLGAESGGSQVYTGVDSDYELWIAVILVMITTVLCWEWSKKTVGGVKKAIKLQMLSSSTGKQKLSKSEGKGLLSLLNKGDRSAEQDARTLCQGLWPFWLEESEGVLGYCGRKPEEAPGLIVCCACEKSVGPCAVLHGFRDSFGGRSTRLKLFFGGPGSSLWQPRQKSMFLTLFNYYHYHYHYHHHHHHHHHHDDDDDDDDYYYYYYYKYNYKYNYKRIEDDDYDHDQYDCYAYHVYFDDETTTTTTACTI</sequence>
<feature type="coiled-coil region" evidence="1">
    <location>
        <begin position="531"/>
        <end position="565"/>
    </location>
</feature>
<dbReference type="EMBL" id="LSRX01000178">
    <property type="protein sequence ID" value="OLQ05677.1"/>
    <property type="molecule type" value="Genomic_DNA"/>
</dbReference>
<name>A0A1Q9EE72_SYMMI</name>
<evidence type="ECO:0000313" key="5">
    <source>
        <dbReference type="Proteomes" id="UP000186817"/>
    </source>
</evidence>
<dbReference type="InterPro" id="IPR001584">
    <property type="entry name" value="Integrase_cat-core"/>
</dbReference>
<reference evidence="4 5" key="1">
    <citation type="submission" date="2016-02" db="EMBL/GenBank/DDBJ databases">
        <title>Genome analysis of coral dinoflagellate symbionts highlights evolutionary adaptations to a symbiotic lifestyle.</title>
        <authorList>
            <person name="Aranda M."/>
            <person name="Li Y."/>
            <person name="Liew Y.J."/>
            <person name="Baumgarten S."/>
            <person name="Simakov O."/>
            <person name="Wilson M."/>
            <person name="Piel J."/>
            <person name="Ashoor H."/>
            <person name="Bougouffa S."/>
            <person name="Bajic V.B."/>
            <person name="Ryu T."/>
            <person name="Ravasi T."/>
            <person name="Bayer T."/>
            <person name="Micklem G."/>
            <person name="Kim H."/>
            <person name="Bhak J."/>
            <person name="Lajeunesse T.C."/>
            <person name="Voolstra C.R."/>
        </authorList>
    </citation>
    <scope>NUCLEOTIDE SEQUENCE [LARGE SCALE GENOMIC DNA]</scope>
    <source>
        <strain evidence="4 5">CCMP2467</strain>
    </source>
</reference>
<evidence type="ECO:0000313" key="4">
    <source>
        <dbReference type="EMBL" id="OLQ05677.1"/>
    </source>
</evidence>
<dbReference type="SUPFAM" id="SSF53098">
    <property type="entry name" value="Ribonuclease H-like"/>
    <property type="match status" value="1"/>
</dbReference>
<dbReference type="Gene3D" id="3.30.420.10">
    <property type="entry name" value="Ribonuclease H-like superfamily/Ribonuclease H"/>
    <property type="match status" value="1"/>
</dbReference>
<protein>
    <submittedName>
        <fullName evidence="4">Copia protein</fullName>
    </submittedName>
</protein>
<proteinExistence type="predicted"/>
<organism evidence="4 5">
    <name type="scientific">Symbiodinium microadriaticum</name>
    <name type="common">Dinoflagellate</name>
    <name type="synonym">Zooxanthella microadriatica</name>
    <dbReference type="NCBI Taxonomy" id="2951"/>
    <lineage>
        <taxon>Eukaryota</taxon>
        <taxon>Sar</taxon>
        <taxon>Alveolata</taxon>
        <taxon>Dinophyceae</taxon>
        <taxon>Suessiales</taxon>
        <taxon>Symbiodiniaceae</taxon>
        <taxon>Symbiodinium</taxon>
    </lineage>
</organism>
<dbReference type="InterPro" id="IPR012337">
    <property type="entry name" value="RNaseH-like_sf"/>
</dbReference>
<feature type="region of interest" description="Disordered" evidence="2">
    <location>
        <begin position="1067"/>
        <end position="1131"/>
    </location>
</feature>
<dbReference type="CDD" id="cd09272">
    <property type="entry name" value="RNase_HI_RT_Ty1"/>
    <property type="match status" value="1"/>
</dbReference>
<dbReference type="InterPro" id="IPR036397">
    <property type="entry name" value="RNaseH_sf"/>
</dbReference>
<keyword evidence="5" id="KW-1185">Reference proteome</keyword>
<accession>A0A1Q9EE72</accession>
<feature type="compositionally biased region" description="Basic and acidic residues" evidence="2">
    <location>
        <begin position="460"/>
        <end position="472"/>
    </location>
</feature>
<feature type="domain" description="Integrase catalytic" evidence="3">
    <location>
        <begin position="1108"/>
        <end position="1274"/>
    </location>
</feature>
<dbReference type="GO" id="GO:0015074">
    <property type="term" value="P:DNA integration"/>
    <property type="evidence" value="ECO:0007669"/>
    <property type="project" value="InterPro"/>
</dbReference>
<gene>
    <name evidence="4" type="primary">GIP</name>
    <name evidence="4" type="ORF">AK812_SmicGene11095</name>
</gene>
<comment type="caution">
    <text evidence="4">The sequence shown here is derived from an EMBL/GenBank/DDBJ whole genome shotgun (WGS) entry which is preliminary data.</text>
</comment>
<feature type="compositionally biased region" description="Low complexity" evidence="2">
    <location>
        <begin position="495"/>
        <end position="507"/>
    </location>
</feature>
<dbReference type="Proteomes" id="UP000186817">
    <property type="component" value="Unassembled WGS sequence"/>
</dbReference>
<dbReference type="PROSITE" id="PS50994">
    <property type="entry name" value="INTEGRASE"/>
    <property type="match status" value="1"/>
</dbReference>
<feature type="region of interest" description="Disordered" evidence="2">
    <location>
        <begin position="460"/>
        <end position="507"/>
    </location>
</feature>
<feature type="compositionally biased region" description="Acidic residues" evidence="2">
    <location>
        <begin position="1107"/>
        <end position="1123"/>
    </location>
</feature>
<evidence type="ECO:0000259" key="3">
    <source>
        <dbReference type="PROSITE" id="PS50994"/>
    </source>
</evidence>
<dbReference type="OrthoDB" id="470585at2759"/>
<evidence type="ECO:0000256" key="1">
    <source>
        <dbReference type="SAM" id="Coils"/>
    </source>
</evidence>
<dbReference type="GO" id="GO:0003676">
    <property type="term" value="F:nucleic acid binding"/>
    <property type="evidence" value="ECO:0007669"/>
    <property type="project" value="InterPro"/>
</dbReference>